<proteinExistence type="predicted"/>
<evidence type="ECO:0000313" key="2">
    <source>
        <dbReference type="Proteomes" id="UP001589710"/>
    </source>
</evidence>
<dbReference type="EMBL" id="JBHMCG010000161">
    <property type="protein sequence ID" value="MFB9578022.1"/>
    <property type="molecule type" value="Genomic_DNA"/>
</dbReference>
<reference evidence="1 2" key="1">
    <citation type="submission" date="2024-09" db="EMBL/GenBank/DDBJ databases">
        <authorList>
            <person name="Sun Q."/>
            <person name="Mori K."/>
        </authorList>
    </citation>
    <scope>NUCLEOTIDE SEQUENCE [LARGE SCALE GENOMIC DNA]</scope>
    <source>
        <strain evidence="1 2">JCM 3331</strain>
    </source>
</reference>
<dbReference type="Proteomes" id="UP001589710">
    <property type="component" value="Unassembled WGS sequence"/>
</dbReference>
<sequence>MRRLRTLVALTAFALQVTGCGIRASEVVEVGDPATVDVAAGSREGTLLYFVSSSSPGTLLPVVRQIDMPREAASSGTGDSGTGDLKGSSGKALVLLFEGPSRTERDAGMSTELPRSHVGLSMAASRSGVLVRLEGPVTGLSGLAQQQLICTAVHSGVPDPGAAVTLSGTDGSVGPAHCTV</sequence>
<dbReference type="RefSeq" id="WP_345511387.1">
    <property type="nucleotide sequence ID" value="NZ_BAAAXD010000011.1"/>
</dbReference>
<evidence type="ECO:0000313" key="1">
    <source>
        <dbReference type="EMBL" id="MFB9578022.1"/>
    </source>
</evidence>
<gene>
    <name evidence="1" type="ORF">ACFFTL_38590</name>
</gene>
<organism evidence="1 2">
    <name type="scientific">Streptomyces yanii</name>
    <dbReference type="NCBI Taxonomy" id="78510"/>
    <lineage>
        <taxon>Bacteria</taxon>
        <taxon>Bacillati</taxon>
        <taxon>Actinomycetota</taxon>
        <taxon>Actinomycetes</taxon>
        <taxon>Kitasatosporales</taxon>
        <taxon>Streptomycetaceae</taxon>
        <taxon>Streptomyces</taxon>
    </lineage>
</organism>
<name>A0ABV5RJH8_9ACTN</name>
<keyword evidence="2" id="KW-1185">Reference proteome</keyword>
<accession>A0ABV5RJH8</accession>
<protein>
    <recommendedName>
        <fullName evidence="3">Lipoprotein</fullName>
    </recommendedName>
</protein>
<comment type="caution">
    <text evidence="1">The sequence shown here is derived from an EMBL/GenBank/DDBJ whole genome shotgun (WGS) entry which is preliminary data.</text>
</comment>
<evidence type="ECO:0008006" key="3">
    <source>
        <dbReference type="Google" id="ProtNLM"/>
    </source>
</evidence>